<dbReference type="InterPro" id="IPR002777">
    <property type="entry name" value="PFD_beta-like"/>
</dbReference>
<sequence>MSDDTIQHVYLGLTQKIQICQKQLGQIEAQIGANEREIRLASLTKSEVDGLDSTVPLYKSVGKMFIQESKDDILRDLQKTTGDATSIIEALQKKKKFTTRDLDEATGNLKDLVRQTQASARAAASSR</sequence>
<dbReference type="Gene3D" id="1.10.287.370">
    <property type="match status" value="1"/>
</dbReference>
<evidence type="ECO:0000313" key="4">
    <source>
        <dbReference type="EMBL" id="KAJ1726905.1"/>
    </source>
</evidence>
<comment type="similarity">
    <text evidence="1">Belongs to the prefoldin subunit beta family.</text>
</comment>
<accession>A0A9W7Y7S4</accession>
<dbReference type="SUPFAM" id="SSF46579">
    <property type="entry name" value="Prefoldin"/>
    <property type="match status" value="1"/>
</dbReference>
<name>A0A9W7Y7S4_9FUNG</name>
<dbReference type="PANTHER" id="PTHR20903">
    <property type="entry name" value="PREFOLDIN SUBUNIT 1-RELATED"/>
    <property type="match status" value="1"/>
</dbReference>
<gene>
    <name evidence="4" type="ORF">LPJ61_004881</name>
</gene>
<evidence type="ECO:0008006" key="6">
    <source>
        <dbReference type="Google" id="ProtNLM"/>
    </source>
</evidence>
<reference evidence="4" key="1">
    <citation type="submission" date="2022-07" db="EMBL/GenBank/DDBJ databases">
        <title>Phylogenomic reconstructions and comparative analyses of Kickxellomycotina fungi.</title>
        <authorList>
            <person name="Reynolds N.K."/>
            <person name="Stajich J.E."/>
            <person name="Barry K."/>
            <person name="Grigoriev I.V."/>
            <person name="Crous P."/>
            <person name="Smith M.E."/>
        </authorList>
    </citation>
    <scope>NUCLEOTIDE SEQUENCE</scope>
    <source>
        <strain evidence="4">BCRC 34381</strain>
    </source>
</reference>
<dbReference type="InterPro" id="IPR009053">
    <property type="entry name" value="Prefoldin"/>
</dbReference>
<comment type="caution">
    <text evidence="4">The sequence shown here is derived from an EMBL/GenBank/DDBJ whole genome shotgun (WGS) entry which is preliminary data.</text>
</comment>
<dbReference type="PANTHER" id="PTHR20903:SF0">
    <property type="entry name" value="PREFOLDIN SUBUNIT 1"/>
    <property type="match status" value="1"/>
</dbReference>
<keyword evidence="5" id="KW-1185">Reference proteome</keyword>
<dbReference type="EMBL" id="JANBOI010001311">
    <property type="protein sequence ID" value="KAJ1726905.1"/>
    <property type="molecule type" value="Genomic_DNA"/>
</dbReference>
<proteinExistence type="inferred from homology"/>
<dbReference type="Proteomes" id="UP001143981">
    <property type="component" value="Unassembled WGS sequence"/>
</dbReference>
<dbReference type="OrthoDB" id="2015447at2759"/>
<evidence type="ECO:0000256" key="1">
    <source>
        <dbReference type="ARBA" id="ARBA00008045"/>
    </source>
</evidence>
<feature type="coiled-coil region" evidence="3">
    <location>
        <begin position="88"/>
        <end position="115"/>
    </location>
</feature>
<evidence type="ECO:0000256" key="2">
    <source>
        <dbReference type="ARBA" id="ARBA00023186"/>
    </source>
</evidence>
<dbReference type="GO" id="GO:0044183">
    <property type="term" value="F:protein folding chaperone"/>
    <property type="evidence" value="ECO:0007669"/>
    <property type="project" value="TreeGrafter"/>
</dbReference>
<organism evidence="4 5">
    <name type="scientific">Coemansia biformis</name>
    <dbReference type="NCBI Taxonomy" id="1286918"/>
    <lineage>
        <taxon>Eukaryota</taxon>
        <taxon>Fungi</taxon>
        <taxon>Fungi incertae sedis</taxon>
        <taxon>Zoopagomycota</taxon>
        <taxon>Kickxellomycotina</taxon>
        <taxon>Kickxellomycetes</taxon>
        <taxon>Kickxellales</taxon>
        <taxon>Kickxellaceae</taxon>
        <taxon>Coemansia</taxon>
    </lineage>
</organism>
<evidence type="ECO:0000313" key="5">
    <source>
        <dbReference type="Proteomes" id="UP001143981"/>
    </source>
</evidence>
<evidence type="ECO:0000256" key="3">
    <source>
        <dbReference type="SAM" id="Coils"/>
    </source>
</evidence>
<dbReference type="AlphaFoldDB" id="A0A9W7Y7S4"/>
<keyword evidence="3" id="KW-0175">Coiled coil</keyword>
<dbReference type="GO" id="GO:0051082">
    <property type="term" value="F:unfolded protein binding"/>
    <property type="evidence" value="ECO:0007669"/>
    <property type="project" value="InterPro"/>
</dbReference>
<dbReference type="Pfam" id="PF01920">
    <property type="entry name" value="Prefoldin_2"/>
    <property type="match status" value="1"/>
</dbReference>
<dbReference type="GO" id="GO:0016272">
    <property type="term" value="C:prefoldin complex"/>
    <property type="evidence" value="ECO:0007669"/>
    <property type="project" value="InterPro"/>
</dbReference>
<keyword evidence="2" id="KW-0143">Chaperone</keyword>
<protein>
    <recommendedName>
        <fullName evidence="6">Prefoldin subunit 1</fullName>
    </recommendedName>
</protein>
<dbReference type="GO" id="GO:0005737">
    <property type="term" value="C:cytoplasm"/>
    <property type="evidence" value="ECO:0007669"/>
    <property type="project" value="TreeGrafter"/>
</dbReference>